<keyword evidence="2" id="KW-1185">Reference proteome</keyword>
<comment type="caution">
    <text evidence="1">The sequence shown here is derived from an EMBL/GenBank/DDBJ whole genome shotgun (WGS) entry which is preliminary data.</text>
</comment>
<gene>
    <name evidence="1" type="ORF">AWC38_SpisGene16620</name>
</gene>
<dbReference type="SUPFAM" id="SSF50494">
    <property type="entry name" value="Trypsin-like serine proteases"/>
    <property type="match status" value="1"/>
</dbReference>
<protein>
    <recommendedName>
        <fullName evidence="3">Peptidase S1 domain-containing protein</fullName>
    </recommendedName>
</protein>
<sequence>MGGCLHTSLKRRDREYTCSFIQYQSKMEVLEQKIKNTVCRIEMKDSKCCTYEGTGFLFGNGWVMTAAHNFQDDTERNKGIHNFLLNASFKVSFHVRHPDSPDGTMKKYEFQMQKRTAFAHHLQPGEDANLKDKDIAKVKLGVQYEYAREEGDYKEWEKEEKEKLKELAEFVKPLSEAVTSQPITPGSSVYAVYYQACSNEKKLKEIRVL</sequence>
<dbReference type="AlphaFoldDB" id="A0A2B4RRJ2"/>
<dbReference type="EMBL" id="LSMT01000382">
    <property type="protein sequence ID" value="PFX18977.1"/>
    <property type="molecule type" value="Genomic_DNA"/>
</dbReference>
<reference evidence="2" key="1">
    <citation type="journal article" date="2017" name="bioRxiv">
        <title>Comparative analysis of the genomes of Stylophora pistillata and Acropora digitifera provides evidence for extensive differences between species of corals.</title>
        <authorList>
            <person name="Voolstra C.R."/>
            <person name="Li Y."/>
            <person name="Liew Y.J."/>
            <person name="Baumgarten S."/>
            <person name="Zoccola D."/>
            <person name="Flot J.-F."/>
            <person name="Tambutte S."/>
            <person name="Allemand D."/>
            <person name="Aranda M."/>
        </authorList>
    </citation>
    <scope>NUCLEOTIDE SEQUENCE [LARGE SCALE GENOMIC DNA]</scope>
</reference>
<accession>A0A2B4RRJ2</accession>
<evidence type="ECO:0008006" key="3">
    <source>
        <dbReference type="Google" id="ProtNLM"/>
    </source>
</evidence>
<dbReference type="InterPro" id="IPR043504">
    <property type="entry name" value="Peptidase_S1_PA_chymotrypsin"/>
</dbReference>
<evidence type="ECO:0000313" key="1">
    <source>
        <dbReference type="EMBL" id="PFX18977.1"/>
    </source>
</evidence>
<proteinExistence type="predicted"/>
<name>A0A2B4RRJ2_STYPI</name>
<dbReference type="Gene3D" id="2.40.10.10">
    <property type="entry name" value="Trypsin-like serine proteases"/>
    <property type="match status" value="1"/>
</dbReference>
<organism evidence="1 2">
    <name type="scientific">Stylophora pistillata</name>
    <name type="common">Smooth cauliflower coral</name>
    <dbReference type="NCBI Taxonomy" id="50429"/>
    <lineage>
        <taxon>Eukaryota</taxon>
        <taxon>Metazoa</taxon>
        <taxon>Cnidaria</taxon>
        <taxon>Anthozoa</taxon>
        <taxon>Hexacorallia</taxon>
        <taxon>Scleractinia</taxon>
        <taxon>Astrocoeniina</taxon>
        <taxon>Pocilloporidae</taxon>
        <taxon>Stylophora</taxon>
    </lineage>
</organism>
<dbReference type="Proteomes" id="UP000225706">
    <property type="component" value="Unassembled WGS sequence"/>
</dbReference>
<evidence type="ECO:0000313" key="2">
    <source>
        <dbReference type="Proteomes" id="UP000225706"/>
    </source>
</evidence>
<dbReference type="InterPro" id="IPR009003">
    <property type="entry name" value="Peptidase_S1_PA"/>
</dbReference>